<comment type="caution">
    <text evidence="2">The sequence shown here is derived from an EMBL/GenBank/DDBJ whole genome shotgun (WGS) entry which is preliminary data.</text>
</comment>
<dbReference type="Gene3D" id="1.25.10.10">
    <property type="entry name" value="Leucine-rich Repeat Variant"/>
    <property type="match status" value="3"/>
</dbReference>
<dbReference type="GO" id="GO:0000159">
    <property type="term" value="C:protein phosphatase type 2A complex"/>
    <property type="evidence" value="ECO:0007669"/>
    <property type="project" value="InterPro"/>
</dbReference>
<evidence type="ECO:0000313" key="3">
    <source>
        <dbReference type="Proteomes" id="UP000299084"/>
    </source>
</evidence>
<evidence type="ECO:0000256" key="1">
    <source>
        <dbReference type="ARBA" id="ARBA00009745"/>
    </source>
</evidence>
<dbReference type="SUPFAM" id="SSF48371">
    <property type="entry name" value="ARM repeat"/>
    <property type="match status" value="2"/>
</dbReference>
<dbReference type="InterPro" id="IPR016024">
    <property type="entry name" value="ARM-type_fold"/>
</dbReference>
<dbReference type="Pfam" id="PF01603">
    <property type="entry name" value="B56"/>
    <property type="match status" value="2"/>
</dbReference>
<dbReference type="InterPro" id="IPR011989">
    <property type="entry name" value="ARM-like"/>
</dbReference>
<gene>
    <name evidence="2" type="ORF">Cadr_000017236</name>
</gene>
<dbReference type="EMBL" id="JWIN03000012">
    <property type="protein sequence ID" value="KAB1269784.1"/>
    <property type="molecule type" value="Genomic_DNA"/>
</dbReference>
<protein>
    <submittedName>
        <fullName evidence="2">Serine/threonine-protein phosphatase 2A 56 kDa regulatory subunit delta isoform</fullName>
    </submittedName>
</protein>
<dbReference type="GO" id="GO:0072542">
    <property type="term" value="F:protein phosphatase activator activity"/>
    <property type="evidence" value="ECO:0007669"/>
    <property type="project" value="TreeGrafter"/>
</dbReference>
<proteinExistence type="inferred from homology"/>
<dbReference type="AlphaFoldDB" id="A0A5N4DFV4"/>
<name>A0A5N4DFV4_CAMDR</name>
<comment type="similarity">
    <text evidence="1">Belongs to the phosphatase 2A regulatory subunit B56 family.</text>
</comment>
<accession>A0A5N4DFV4</accession>
<dbReference type="PANTHER" id="PTHR10257">
    <property type="entry name" value="SERINE/THREONINE PROTEIN PHOSPHATASE 2A PP2A REGULATORY SUBUNIT B"/>
    <property type="match status" value="1"/>
</dbReference>
<dbReference type="GO" id="GO:0005634">
    <property type="term" value="C:nucleus"/>
    <property type="evidence" value="ECO:0007669"/>
    <property type="project" value="TreeGrafter"/>
</dbReference>
<dbReference type="GO" id="GO:0007165">
    <property type="term" value="P:signal transduction"/>
    <property type="evidence" value="ECO:0007669"/>
    <property type="project" value="InterPro"/>
</dbReference>
<organism evidence="2 3">
    <name type="scientific">Camelus dromedarius</name>
    <name type="common">Dromedary</name>
    <name type="synonym">Arabian camel</name>
    <dbReference type="NCBI Taxonomy" id="9838"/>
    <lineage>
        <taxon>Eukaryota</taxon>
        <taxon>Metazoa</taxon>
        <taxon>Chordata</taxon>
        <taxon>Craniata</taxon>
        <taxon>Vertebrata</taxon>
        <taxon>Euteleostomi</taxon>
        <taxon>Mammalia</taxon>
        <taxon>Eutheria</taxon>
        <taxon>Laurasiatheria</taxon>
        <taxon>Artiodactyla</taxon>
        <taxon>Tylopoda</taxon>
        <taxon>Camelidae</taxon>
        <taxon>Camelus</taxon>
    </lineage>
</organism>
<evidence type="ECO:0000313" key="2">
    <source>
        <dbReference type="EMBL" id="KAB1269784.1"/>
    </source>
</evidence>
<sequence>MFIQKLHQCCVLFDFVSDPLSDLEFKEVKQTGLREIAEYFTHSCDVVTKAIYPEAITMFSVNLFQTLPPSWNPTGAELVAYCLVQFPEKESSLTELVIVGLLKFWPNTHSPKEGMLLNELEEILDATEHSESIKVMEPLFCQLAKNSKSHWNKTICGLTYNVLKLFMEMIQKLFHDCTQEYKAEKQKDRF</sequence>
<dbReference type="InterPro" id="IPR002554">
    <property type="entry name" value="PP2A_B56"/>
</dbReference>
<dbReference type="Proteomes" id="UP000299084">
    <property type="component" value="Unassembled WGS sequence"/>
</dbReference>
<dbReference type="PANTHER" id="PTHR10257:SF89">
    <property type="entry name" value="SERINE_THREONINE-PROTEIN PHOSPHATASE 2A 56 KDA REGULATORY SUBUNIT DELTA ISOFORM"/>
    <property type="match status" value="1"/>
</dbReference>
<reference evidence="2 3" key="1">
    <citation type="journal article" date="2019" name="Mol. Ecol. Resour.">
        <title>Improving Illumina assemblies with Hi-C and long reads: an example with the North African dromedary.</title>
        <authorList>
            <person name="Elbers J.P."/>
            <person name="Rogers M.F."/>
            <person name="Perelman P.L."/>
            <person name="Proskuryakova A.A."/>
            <person name="Serdyukova N.A."/>
            <person name="Johnson W.E."/>
            <person name="Horin P."/>
            <person name="Corander J."/>
            <person name="Murphy D."/>
            <person name="Burger P.A."/>
        </authorList>
    </citation>
    <scope>NUCLEOTIDE SEQUENCE [LARGE SCALE GENOMIC DNA]</scope>
    <source>
        <strain evidence="2">Drom800</strain>
        <tissue evidence="2">Blood</tissue>
    </source>
</reference>
<keyword evidence="3" id="KW-1185">Reference proteome</keyword>
<dbReference type="GO" id="GO:0005829">
    <property type="term" value="C:cytosol"/>
    <property type="evidence" value="ECO:0007669"/>
    <property type="project" value="TreeGrafter"/>
</dbReference>